<dbReference type="Pfam" id="PF05973">
    <property type="entry name" value="Gp49"/>
    <property type="match status" value="1"/>
</dbReference>
<reference evidence="1 2" key="1">
    <citation type="journal article" date="2016" name="Nat. Commun.">
        <title>Thousands of microbial genomes shed light on interconnected biogeochemical processes in an aquifer system.</title>
        <authorList>
            <person name="Anantharaman K."/>
            <person name="Brown C.T."/>
            <person name="Hug L.A."/>
            <person name="Sharon I."/>
            <person name="Castelle C.J."/>
            <person name="Probst A.J."/>
            <person name="Thomas B.C."/>
            <person name="Singh A."/>
            <person name="Wilkins M.J."/>
            <person name="Karaoz U."/>
            <person name="Brodie E.L."/>
            <person name="Williams K.H."/>
            <person name="Hubbard S.S."/>
            <person name="Banfield J.F."/>
        </authorList>
    </citation>
    <scope>NUCLEOTIDE SEQUENCE [LARGE SCALE GENOMIC DNA]</scope>
</reference>
<evidence type="ECO:0000313" key="1">
    <source>
        <dbReference type="EMBL" id="OGY21944.1"/>
    </source>
</evidence>
<protein>
    <recommendedName>
        <fullName evidence="3">Addiction module toxin RelE</fullName>
    </recommendedName>
</protein>
<comment type="caution">
    <text evidence="1">The sequence shown here is derived from an EMBL/GenBank/DDBJ whole genome shotgun (WGS) entry which is preliminary data.</text>
</comment>
<sequence length="76" mass="9150">MKIFVDSRIESFLDKLTSVEKARLRRYRKLLEEYGLFLPEPYLKKLGKDLWELRPGNVRILFTGKKDKIIFAHAFY</sequence>
<dbReference type="AlphaFoldDB" id="A0A1G1W2X9"/>
<dbReference type="InterPro" id="IPR035093">
    <property type="entry name" value="RelE/ParE_toxin_dom_sf"/>
</dbReference>
<evidence type="ECO:0000313" key="2">
    <source>
        <dbReference type="Proteomes" id="UP000176299"/>
    </source>
</evidence>
<dbReference type="Gene3D" id="3.30.2310.20">
    <property type="entry name" value="RelE-like"/>
    <property type="match status" value="1"/>
</dbReference>
<evidence type="ECO:0008006" key="3">
    <source>
        <dbReference type="Google" id="ProtNLM"/>
    </source>
</evidence>
<dbReference type="EMBL" id="MHCN01000010">
    <property type="protein sequence ID" value="OGY21944.1"/>
    <property type="molecule type" value="Genomic_DNA"/>
</dbReference>
<accession>A0A1G1W2X9</accession>
<name>A0A1G1W2X9_9BACT</name>
<dbReference type="SUPFAM" id="SSF143011">
    <property type="entry name" value="RelE-like"/>
    <property type="match status" value="1"/>
</dbReference>
<proteinExistence type="predicted"/>
<gene>
    <name evidence="1" type="ORF">A2113_01320</name>
</gene>
<dbReference type="STRING" id="1802591.A2113_01320"/>
<organism evidence="1 2">
    <name type="scientific">Candidatus Woykebacteria bacterium GWA1_44_8</name>
    <dbReference type="NCBI Taxonomy" id="1802591"/>
    <lineage>
        <taxon>Bacteria</taxon>
        <taxon>Candidatus Woykeibacteriota</taxon>
    </lineage>
</organism>
<dbReference type="InterPro" id="IPR009241">
    <property type="entry name" value="HigB-like"/>
</dbReference>
<dbReference type="Proteomes" id="UP000176299">
    <property type="component" value="Unassembled WGS sequence"/>
</dbReference>